<dbReference type="Gene3D" id="1.10.1200.10">
    <property type="entry name" value="ACP-like"/>
    <property type="match status" value="2"/>
</dbReference>
<dbReference type="GO" id="GO:0003824">
    <property type="term" value="F:catalytic activity"/>
    <property type="evidence" value="ECO:0007669"/>
    <property type="project" value="InterPro"/>
</dbReference>
<dbReference type="EMBL" id="NUDP01000089">
    <property type="protein sequence ID" value="PEM66570.1"/>
    <property type="molecule type" value="Genomic_DNA"/>
</dbReference>
<gene>
    <name evidence="8" type="ORF">CN613_22100</name>
</gene>
<dbReference type="Gene3D" id="2.30.38.10">
    <property type="entry name" value="Luciferase, Domain 3"/>
    <property type="match status" value="1"/>
</dbReference>
<evidence type="ECO:0000256" key="5">
    <source>
        <dbReference type="ARBA" id="ARBA00022741"/>
    </source>
</evidence>
<dbReference type="CDD" id="cd05930">
    <property type="entry name" value="A_NRPS"/>
    <property type="match status" value="2"/>
</dbReference>
<dbReference type="InterPro" id="IPR045851">
    <property type="entry name" value="AMP-bd_C_sf"/>
</dbReference>
<dbReference type="PROSITE" id="PS50075">
    <property type="entry name" value="CARRIER"/>
    <property type="match status" value="2"/>
</dbReference>
<dbReference type="SUPFAM" id="SSF56801">
    <property type="entry name" value="Acetyl-CoA synthetase-like"/>
    <property type="match status" value="2"/>
</dbReference>
<evidence type="ECO:0000256" key="3">
    <source>
        <dbReference type="ARBA" id="ARBA00022450"/>
    </source>
</evidence>
<feature type="domain" description="Carrier" evidence="7">
    <location>
        <begin position="1542"/>
        <end position="1617"/>
    </location>
</feature>
<accession>A0A2B6QTF2</accession>
<dbReference type="PANTHER" id="PTHR45527:SF1">
    <property type="entry name" value="FATTY ACID SYNTHASE"/>
    <property type="match status" value="1"/>
</dbReference>
<evidence type="ECO:0000259" key="7">
    <source>
        <dbReference type="PROSITE" id="PS50075"/>
    </source>
</evidence>
<dbReference type="Pfam" id="PF00550">
    <property type="entry name" value="PP-binding"/>
    <property type="match status" value="2"/>
</dbReference>
<dbReference type="RefSeq" id="WP_097969593.1">
    <property type="nucleotide sequence ID" value="NZ_NUBH01000063.1"/>
</dbReference>
<dbReference type="InterPro" id="IPR023213">
    <property type="entry name" value="CAT-like_dom_sf"/>
</dbReference>
<dbReference type="Pfam" id="PF13193">
    <property type="entry name" value="AMP-binding_C"/>
    <property type="match status" value="2"/>
</dbReference>
<dbReference type="PANTHER" id="PTHR45527">
    <property type="entry name" value="NONRIBOSOMAL PEPTIDE SYNTHETASE"/>
    <property type="match status" value="1"/>
</dbReference>
<dbReference type="Gene3D" id="3.30.559.30">
    <property type="entry name" value="Nonribosomal peptide synthetase, condensation domain"/>
    <property type="match status" value="2"/>
</dbReference>
<dbReference type="Pfam" id="PF00668">
    <property type="entry name" value="Condensation"/>
    <property type="match status" value="2"/>
</dbReference>
<dbReference type="InterPro" id="IPR000873">
    <property type="entry name" value="AMP-dep_synth/lig_dom"/>
</dbReference>
<sequence>METTIQYSLFQSFENFPDNIALEYKNNKITYSELDERSNQVANYLIDKGVTKEDFIGIHLEDKVDFIVSLIGILKAGAKFVPLDHMYPVNRLYSMINKANTRYIIMGSNNEKILDDDRNLNNILLIKEMYSCLNTRPDVFYQPDDSISLYFTSGTTGEPKGILGKNGSVAQFIHWELRTFSIKEKNRSSQLTSVGNDAFLRDIFVPLFSGGTLCIPSHLNDVFNPHNMKEWIEESRVNIIHCTPSIFEFINNISITHDSYPYLQNVLMVGESILPNKLINWFENFGTRIQLINLYGSTESSLAKLFYIIQSEDAYTRKVIPIGKPIDGARAIVLDNHLKPCQVGEIGEIYIRSPYLSYGYYKDNVLNEKTFIFNPFRDDKKERIYKTGDIGRVLSDGNLEMLGRADHQVKIRGNRVEPKEIESIVAKINVIIKCVVKVVEDDNGEKRLALYYVISKKILENDIRAYLEDMLPLYMQPTYIVEIDEIPLTATGKVDYMNLPNPSIKMSTEFIAPRDEVEEEVARIWSEVLGVDKVGVNENFVGMGGHSLKIMSLVLKVYEKFEVELPLDFVFKVPTIEEIADYIKRERGTTSYESIGKIDENMEFYPITPVQKRLFFLQNLDLEQTSYNIPLAIKIEGKLEVNKLQLAINKLIERHEILRTSFHIENGEPVQKVCPEVKVNIEVHEVNESLVNEIVYSCIKPFKLSEAPLIKVHLIKTASYQILMLNIHHIIADGVSLGIIQKELLHLYEGKNNLVVLPIQYKDYSSWHNNLLSSEMMNKQKDYWINTFRNDVPTLNLPTDFKRSVIQGFSGNSVQFTINKDIVKELKELAKETNSTLFVVLLSIYNVWLHRYSGQEDIVVGVPISNRKHSDLDNLIGMFVNTLAMRNQPKSEMTFKDFLLNARDNTFNAYDNQDFQYESLIDSINVQRDLSRNPLFDTMFMLHNMDVEDFNLEGLVINNYSIPSRTSKFDLSLSAIERDGNLNFELEYNTDLFKEETIERWMGHFQNLVVSCVSSPNLNLTDLNVLSKYEKELLVSSFGKAEEDFDYNRSIYALFEEQAKCNPKKIAISSTHQKFSYDEMYEKCEDLATKLSNLGDLKNKTIGVLINRSYESIVAQLTIQKLGAICVPFGEDTPKERLNYIVNEAQINYIIQLDSEKQIVITNTNIESELLEQEYESGYIIYTSGSTGVPKGVMINQRGIVNHALSKIDVLKIDSKDIVTYNMNPTFVASIWQVFAPLIAGATVYVYDDEIAANPYNLIQRVIQDNVTILEVTPSFLETCLDILGEKYNYSELNSCKAIVLTGEKVEPSLVNRFYRVSDVQLVNAYGQSECSDDTAHYIIPKMQNHQIIPIGKPIRNIEFYILDDNNTLLPLGVVGELCISGECLANGYLNDITKTEKRFVDHPFKSNEKLFKTGDLARWLPDGNVEYIGRKDNQLNIRGIRLEPSEVESLLVKHHKVRQAVVLQSEINKKEDLVAFYVSEEKINESELKRHLKNYLPYYMVPNIFVYLTHIPLNSNGKMDRKKLVNDFKEKCKALNVQLAQDLSSTETELIKIWEIVLGRKGFSVTDHFFEVGGNSLKITHLTLQIQKVFNVKVPIAEVFKYPTVRELAFFIENKQLNTPKLEVMSQIQPIENKACYSTSSAQQRLYTLQMLEPTDTSYNLPGILLCEGSLDIAHIENIFKTLVKRHAAFRTSFEVINGQIVQKIHSEVDFKVQYDVLEEEIDLSPISLRDWVQTLIKPFDLSREALLRVRIFKVSEEKHLIFYDMHHIISDRASISILIKDFLTLYKGEYLNDLRVQYHDFSEWQNKYIQSDVIVEQEVYWQSVVEDFPEFNLPTDYKRPDINNFSGDEVKVKLGKEVTRFIDDLALSTGTTPNMVFLATYSILLSKYAQQEAVVIGSPIEGRRHTDLDQIVGVFVNTLIYRSFPSSHKSFYEFLEEVKKECINAYENQDYQYENIIAKLNRNNKGNGNPIISAAFVLQNIDFPEMQLDELCINAIDIHSGTSKFDITLEIIKDEEAWAYRFEYRKDLFNRETIIRLAEGYQSILESVIQDMHKLISEFDLTMNLQKVNPSMREHVEFDFKI</sequence>
<dbReference type="GO" id="GO:0005524">
    <property type="term" value="F:ATP binding"/>
    <property type="evidence" value="ECO:0007669"/>
    <property type="project" value="UniProtKB-KW"/>
</dbReference>
<dbReference type="NCBIfam" id="TIGR01733">
    <property type="entry name" value="AA-adenyl-dom"/>
    <property type="match status" value="2"/>
</dbReference>
<dbReference type="InterPro" id="IPR042099">
    <property type="entry name" value="ANL_N_sf"/>
</dbReference>
<proteinExistence type="inferred from homology"/>
<dbReference type="GO" id="GO:0008610">
    <property type="term" value="P:lipid biosynthetic process"/>
    <property type="evidence" value="ECO:0007669"/>
    <property type="project" value="UniProtKB-ARBA"/>
</dbReference>
<name>A0A2B6QTF2_9BACI</name>
<dbReference type="Gene3D" id="3.40.50.12780">
    <property type="entry name" value="N-terminal domain of ligase-like"/>
    <property type="match status" value="1"/>
</dbReference>
<comment type="caution">
    <text evidence="8">The sequence shown here is derived from an EMBL/GenBank/DDBJ whole genome shotgun (WGS) entry which is preliminary data.</text>
</comment>
<evidence type="ECO:0000313" key="9">
    <source>
        <dbReference type="Proteomes" id="UP000219775"/>
    </source>
</evidence>
<keyword evidence="5" id="KW-0547">Nucleotide-binding</keyword>
<dbReference type="SUPFAM" id="SSF47336">
    <property type="entry name" value="ACP-like"/>
    <property type="match status" value="2"/>
</dbReference>
<evidence type="ECO:0000256" key="2">
    <source>
        <dbReference type="ARBA" id="ARBA00006432"/>
    </source>
</evidence>
<dbReference type="SUPFAM" id="SSF52777">
    <property type="entry name" value="CoA-dependent acyltransferases"/>
    <property type="match status" value="4"/>
</dbReference>
<dbReference type="InterPro" id="IPR001242">
    <property type="entry name" value="Condensation_dom"/>
</dbReference>
<dbReference type="GO" id="GO:0044550">
    <property type="term" value="P:secondary metabolite biosynthetic process"/>
    <property type="evidence" value="ECO:0007669"/>
    <property type="project" value="TreeGrafter"/>
</dbReference>
<evidence type="ECO:0000313" key="8">
    <source>
        <dbReference type="EMBL" id="PEM66570.1"/>
    </source>
</evidence>
<evidence type="ECO:0000256" key="1">
    <source>
        <dbReference type="ARBA" id="ARBA00001957"/>
    </source>
</evidence>
<dbReference type="InterPro" id="IPR036736">
    <property type="entry name" value="ACP-like_sf"/>
</dbReference>
<dbReference type="PROSITE" id="PS00455">
    <property type="entry name" value="AMP_BINDING"/>
    <property type="match status" value="2"/>
</dbReference>
<protein>
    <recommendedName>
        <fullName evidence="7">Carrier domain-containing protein</fullName>
    </recommendedName>
</protein>
<dbReference type="Gene3D" id="3.30.300.30">
    <property type="match status" value="2"/>
</dbReference>
<dbReference type="GO" id="GO:0005737">
    <property type="term" value="C:cytoplasm"/>
    <property type="evidence" value="ECO:0007669"/>
    <property type="project" value="TreeGrafter"/>
</dbReference>
<dbReference type="InterPro" id="IPR020806">
    <property type="entry name" value="PKS_PP-bd"/>
</dbReference>
<dbReference type="InterPro" id="IPR010071">
    <property type="entry name" value="AA_adenyl_dom"/>
</dbReference>
<dbReference type="InterPro" id="IPR020845">
    <property type="entry name" value="AMP-binding_CS"/>
</dbReference>
<keyword evidence="3" id="KW-0596">Phosphopantetheine</keyword>
<dbReference type="Gene3D" id="3.40.50.980">
    <property type="match status" value="2"/>
</dbReference>
<dbReference type="InterPro" id="IPR025110">
    <property type="entry name" value="AMP-bd_C"/>
</dbReference>
<keyword evidence="4" id="KW-0597">Phosphoprotein</keyword>
<dbReference type="InterPro" id="IPR009081">
    <property type="entry name" value="PP-bd_ACP"/>
</dbReference>
<organism evidence="8 9">
    <name type="scientific">Bacillus pseudomycoides</name>
    <dbReference type="NCBI Taxonomy" id="64104"/>
    <lineage>
        <taxon>Bacteria</taxon>
        <taxon>Bacillati</taxon>
        <taxon>Bacillota</taxon>
        <taxon>Bacilli</taxon>
        <taxon>Bacillales</taxon>
        <taxon>Bacillaceae</taxon>
        <taxon>Bacillus</taxon>
        <taxon>Bacillus cereus group</taxon>
    </lineage>
</organism>
<comment type="similarity">
    <text evidence="2">Belongs to the ATP-dependent AMP-binding enzyme family.</text>
</comment>
<reference evidence="8 9" key="1">
    <citation type="submission" date="2017-09" db="EMBL/GenBank/DDBJ databases">
        <title>Large-scale bioinformatics analysis of Bacillus genomes uncovers conserved roles of natural products in bacterial physiology.</title>
        <authorList>
            <consortium name="Agbiome Team Llc"/>
            <person name="Bleich R.M."/>
            <person name="Grubbs K.J."/>
            <person name="Santa Maria K.C."/>
            <person name="Allen S.E."/>
            <person name="Farag S."/>
            <person name="Shank E.A."/>
            <person name="Bowers A."/>
        </authorList>
    </citation>
    <scope>NUCLEOTIDE SEQUENCE [LARGE SCALE GENOMIC DNA]</scope>
    <source>
        <strain evidence="8 9">AFS009893</strain>
    </source>
</reference>
<comment type="cofactor">
    <cofactor evidence="1">
        <name>pantetheine 4'-phosphate</name>
        <dbReference type="ChEBI" id="CHEBI:47942"/>
    </cofactor>
</comment>
<dbReference type="SMART" id="SM00823">
    <property type="entry name" value="PKS_PP"/>
    <property type="match status" value="2"/>
</dbReference>
<dbReference type="Proteomes" id="UP000219775">
    <property type="component" value="Unassembled WGS sequence"/>
</dbReference>
<dbReference type="CDD" id="cd19531">
    <property type="entry name" value="LCL_NRPS-like"/>
    <property type="match status" value="2"/>
</dbReference>
<dbReference type="Pfam" id="PF00501">
    <property type="entry name" value="AMP-binding"/>
    <property type="match status" value="2"/>
</dbReference>
<dbReference type="GO" id="GO:0043041">
    <property type="term" value="P:amino acid activation for nonribosomal peptide biosynthetic process"/>
    <property type="evidence" value="ECO:0007669"/>
    <property type="project" value="TreeGrafter"/>
</dbReference>
<evidence type="ECO:0000256" key="4">
    <source>
        <dbReference type="ARBA" id="ARBA00022553"/>
    </source>
</evidence>
<evidence type="ECO:0000256" key="6">
    <source>
        <dbReference type="ARBA" id="ARBA00022840"/>
    </source>
</evidence>
<dbReference type="GO" id="GO:0031177">
    <property type="term" value="F:phosphopantetheine binding"/>
    <property type="evidence" value="ECO:0007669"/>
    <property type="project" value="InterPro"/>
</dbReference>
<dbReference type="Gene3D" id="3.30.559.10">
    <property type="entry name" value="Chloramphenicol acetyltransferase-like domain"/>
    <property type="match status" value="2"/>
</dbReference>
<feature type="domain" description="Carrier" evidence="7">
    <location>
        <begin position="512"/>
        <end position="587"/>
    </location>
</feature>
<keyword evidence="6" id="KW-0067">ATP-binding</keyword>